<sequence>MKIAIDAGHGFTKALAANGQRTLFPSLISPVPPSVDLGDFSRAETVTIDSIPYLVGAPARAHATPLWSRDKAADPDTLRLILVAAAQLGAIGSVTLATGLPLSWFGSQRRAFREALTGYGGLVQLPGQPAQRLWFESVRVLPQGVAAAVIALANPTYRPGPYVVVDIGYRTTEYLVVIKNADGKLAYDATQAGSLETGTHAVGMALAAALEREYHVAFTAAEVESSDTVFIRGQAVSLASHRATAESAIAAQLHDQLTEVLDSRLDKTAGIVLVGGGSPLLADAFPGATVVPDGQWANAQAYLSAI</sequence>
<evidence type="ECO:0000313" key="4">
    <source>
        <dbReference type="Proteomes" id="UP000242972"/>
    </source>
</evidence>
<name>A0A2T2WWJ2_9FIRM</name>
<accession>A0A2T2WWJ2</accession>
<dbReference type="InterPro" id="IPR043129">
    <property type="entry name" value="ATPase_NBD"/>
</dbReference>
<protein>
    <submittedName>
        <fullName evidence="3">Uncharacterized protein</fullName>
    </submittedName>
</protein>
<dbReference type="Gene3D" id="3.30.420.40">
    <property type="match status" value="2"/>
</dbReference>
<organism evidence="3 4">
    <name type="scientific">Sulfobacillus benefaciens</name>
    <dbReference type="NCBI Taxonomy" id="453960"/>
    <lineage>
        <taxon>Bacteria</taxon>
        <taxon>Bacillati</taxon>
        <taxon>Bacillota</taxon>
        <taxon>Clostridia</taxon>
        <taxon>Eubacteriales</taxon>
        <taxon>Clostridiales Family XVII. Incertae Sedis</taxon>
        <taxon>Sulfobacillus</taxon>
    </lineage>
</organism>
<dbReference type="Pfam" id="PF17989">
    <property type="entry name" value="ALP_N"/>
    <property type="match status" value="1"/>
</dbReference>
<dbReference type="AlphaFoldDB" id="A0A2T2WWJ2"/>
<evidence type="ECO:0000313" key="3">
    <source>
        <dbReference type="EMBL" id="PSR26593.1"/>
    </source>
</evidence>
<evidence type="ECO:0000259" key="1">
    <source>
        <dbReference type="Pfam" id="PF17989"/>
    </source>
</evidence>
<dbReference type="EMBL" id="PXYW01000122">
    <property type="protein sequence ID" value="PSR26593.1"/>
    <property type="molecule type" value="Genomic_DNA"/>
</dbReference>
<dbReference type="SUPFAM" id="SSF53067">
    <property type="entry name" value="Actin-like ATPase domain"/>
    <property type="match status" value="2"/>
</dbReference>
<dbReference type="Proteomes" id="UP000242972">
    <property type="component" value="Unassembled WGS sequence"/>
</dbReference>
<dbReference type="CDD" id="cd24025">
    <property type="entry name" value="ASKHA_NBD_ParM_pCBH-like"/>
    <property type="match status" value="1"/>
</dbReference>
<feature type="domain" description="Actin homologue MreB-like C-terminal" evidence="2">
    <location>
        <begin position="164"/>
        <end position="285"/>
    </location>
</feature>
<dbReference type="InterPro" id="IPR040607">
    <property type="entry name" value="ALP_N"/>
</dbReference>
<feature type="domain" description="Actin-like protein N-terminal" evidence="1">
    <location>
        <begin position="4"/>
        <end position="145"/>
    </location>
</feature>
<gene>
    <name evidence="3" type="ORF">C7B46_19885</name>
</gene>
<dbReference type="InterPro" id="IPR049067">
    <property type="entry name" value="MreB-like_C"/>
</dbReference>
<comment type="caution">
    <text evidence="3">The sequence shown here is derived from an EMBL/GenBank/DDBJ whole genome shotgun (WGS) entry which is preliminary data.</text>
</comment>
<evidence type="ECO:0000259" key="2">
    <source>
        <dbReference type="Pfam" id="PF21522"/>
    </source>
</evidence>
<dbReference type="Pfam" id="PF21522">
    <property type="entry name" value="MreB-like_C"/>
    <property type="match status" value="1"/>
</dbReference>
<reference evidence="3 4" key="1">
    <citation type="journal article" date="2014" name="BMC Genomics">
        <title>Comparison of environmental and isolate Sulfobacillus genomes reveals diverse carbon, sulfur, nitrogen, and hydrogen metabolisms.</title>
        <authorList>
            <person name="Justice N.B."/>
            <person name="Norman A."/>
            <person name="Brown C.T."/>
            <person name="Singh A."/>
            <person name="Thomas B.C."/>
            <person name="Banfield J.F."/>
        </authorList>
    </citation>
    <scope>NUCLEOTIDE SEQUENCE [LARGE SCALE GENOMIC DNA]</scope>
    <source>
        <strain evidence="3">AMDSBA4</strain>
    </source>
</reference>
<proteinExistence type="predicted"/>